<dbReference type="Gene3D" id="1.20.1250.20">
    <property type="entry name" value="MFS general substrate transporter like domains"/>
    <property type="match status" value="2"/>
</dbReference>
<feature type="transmembrane region" description="Helical" evidence="6">
    <location>
        <begin position="420"/>
        <end position="443"/>
    </location>
</feature>
<evidence type="ECO:0000256" key="5">
    <source>
        <dbReference type="ARBA" id="ARBA00023136"/>
    </source>
</evidence>
<evidence type="ECO:0000256" key="6">
    <source>
        <dbReference type="SAM" id="Phobius"/>
    </source>
</evidence>
<dbReference type="InterPro" id="IPR011701">
    <property type="entry name" value="MFS"/>
</dbReference>
<dbReference type="OrthoDB" id="2962993at2759"/>
<name>A0A8T9CFC6_9HELO</name>
<feature type="transmembrane region" description="Helical" evidence="6">
    <location>
        <begin position="455"/>
        <end position="475"/>
    </location>
</feature>
<dbReference type="GO" id="GO:0016020">
    <property type="term" value="C:membrane"/>
    <property type="evidence" value="ECO:0007669"/>
    <property type="project" value="UniProtKB-SubCell"/>
</dbReference>
<dbReference type="PANTHER" id="PTHR43791">
    <property type="entry name" value="PERMEASE-RELATED"/>
    <property type="match status" value="1"/>
</dbReference>
<feature type="transmembrane region" description="Helical" evidence="6">
    <location>
        <begin position="139"/>
        <end position="158"/>
    </location>
</feature>
<feature type="transmembrane region" description="Helical" evidence="6">
    <location>
        <begin position="220"/>
        <end position="240"/>
    </location>
</feature>
<evidence type="ECO:0000256" key="1">
    <source>
        <dbReference type="ARBA" id="ARBA00004141"/>
    </source>
</evidence>
<dbReference type="Proteomes" id="UP000469558">
    <property type="component" value="Unassembled WGS sequence"/>
</dbReference>
<keyword evidence="5 6" id="KW-0472">Membrane</keyword>
<feature type="transmembrane region" description="Helical" evidence="6">
    <location>
        <begin position="326"/>
        <end position="346"/>
    </location>
</feature>
<evidence type="ECO:0000256" key="2">
    <source>
        <dbReference type="ARBA" id="ARBA00022448"/>
    </source>
</evidence>
<dbReference type="EMBL" id="QGMK01000080">
    <property type="protein sequence ID" value="TVY84485.1"/>
    <property type="molecule type" value="Genomic_DNA"/>
</dbReference>
<comment type="caution">
    <text evidence="7">The sequence shown here is derived from an EMBL/GenBank/DDBJ whole genome shotgun (WGS) entry which is preliminary data.</text>
</comment>
<evidence type="ECO:0000313" key="7">
    <source>
        <dbReference type="EMBL" id="TVY84485.1"/>
    </source>
</evidence>
<evidence type="ECO:0000313" key="8">
    <source>
        <dbReference type="Proteomes" id="UP000469558"/>
    </source>
</evidence>
<proteinExistence type="predicted"/>
<protein>
    <submittedName>
        <fullName evidence="7">High-affinity nicotinic acid transporter</fullName>
    </submittedName>
</protein>
<evidence type="ECO:0000256" key="3">
    <source>
        <dbReference type="ARBA" id="ARBA00022692"/>
    </source>
</evidence>
<dbReference type="PANTHER" id="PTHR43791:SF46">
    <property type="entry name" value="MAJOR FACILITATOR SUPERFAMILY (MFS) PROFILE DOMAIN-CONTAINING PROTEIN-RELATED"/>
    <property type="match status" value="1"/>
</dbReference>
<dbReference type="AlphaFoldDB" id="A0A8T9CFC6"/>
<dbReference type="InterPro" id="IPR036259">
    <property type="entry name" value="MFS_trans_sf"/>
</dbReference>
<feature type="transmembrane region" description="Helical" evidence="6">
    <location>
        <begin position="252"/>
        <end position="275"/>
    </location>
</feature>
<keyword evidence="3 6" id="KW-0812">Transmembrane</keyword>
<feature type="transmembrane region" description="Helical" evidence="6">
    <location>
        <begin position="487"/>
        <end position="509"/>
    </location>
</feature>
<gene>
    <name evidence="7" type="primary">TNA1</name>
    <name evidence="7" type="ORF">LSUE1_G000775</name>
</gene>
<sequence>MASDGKSPTLDRKRSDEKQIGFTAPIDISIIDAPTVLEPSHAAEYVEFLQLKQHFESDPKAYKSLIRRLDFRIIPMLFMYYLLNALDKSNAGNLKIYTFLKDTHMTDHQFNLALTWYFFTYAFLEAPSNMCMRKFGPKLWLSGLVVGWGLVTLGTAWVTSYEGYCAARIMLGFFEAGLFQGGLQDSSIISHCFELTQSSLGCFYTLSCWYVSGELQTRCAYWYSATTVSGAFGGLLAYAVGPLQGHLGLNQWQYLFIIEGSLTIFFGLLGFWLCVDFPESWSSKVFKADEMQFLQLRVKYQDGPIAPDDTFRWGAFWEAVKDWKTYFIASLLAFGGSVPTYSVNYTLATMVKSLGYSSIKAQALTAPPYVFALFCVIAIAIYSDKYRCRARSLQISYAVGTAGIVILWPCLYHQNLAGVAYFALFLVVAGYDMQAPAVGSWLGTNVRSPSKRAAAMGWQSTFGQLLGGTIGANIFVAKDAPTYNSGFIILLVLVMVGGVGATSANWYFLRASNLKKEKIPLEELEGKYTEQQLSEMGEYSPYFRYIL</sequence>
<feature type="transmembrane region" description="Helical" evidence="6">
    <location>
        <begin position="395"/>
        <end position="414"/>
    </location>
</feature>
<evidence type="ECO:0000256" key="4">
    <source>
        <dbReference type="ARBA" id="ARBA00022989"/>
    </source>
</evidence>
<comment type="subcellular location">
    <subcellularLocation>
        <location evidence="1">Membrane</location>
        <topology evidence="1">Multi-pass membrane protein</topology>
    </subcellularLocation>
</comment>
<keyword evidence="2" id="KW-0813">Transport</keyword>
<feature type="transmembrane region" description="Helical" evidence="6">
    <location>
        <begin position="366"/>
        <end position="383"/>
    </location>
</feature>
<accession>A0A8T9CFC6</accession>
<dbReference type="GO" id="GO:0022857">
    <property type="term" value="F:transmembrane transporter activity"/>
    <property type="evidence" value="ECO:0007669"/>
    <property type="project" value="InterPro"/>
</dbReference>
<keyword evidence="8" id="KW-1185">Reference proteome</keyword>
<dbReference type="SUPFAM" id="SSF103473">
    <property type="entry name" value="MFS general substrate transporter"/>
    <property type="match status" value="1"/>
</dbReference>
<dbReference type="Pfam" id="PF07690">
    <property type="entry name" value="MFS_1"/>
    <property type="match status" value="2"/>
</dbReference>
<keyword evidence="4 6" id="KW-1133">Transmembrane helix</keyword>
<reference evidence="7 8" key="1">
    <citation type="submission" date="2018-05" db="EMBL/GenBank/DDBJ databases">
        <title>Genome sequencing and assembly of the regulated plant pathogen Lachnellula willkommii and related sister species for the development of diagnostic species identification markers.</title>
        <authorList>
            <person name="Giroux E."/>
            <person name="Bilodeau G."/>
        </authorList>
    </citation>
    <scope>NUCLEOTIDE SEQUENCE [LARGE SCALE GENOMIC DNA]</scope>
    <source>
        <strain evidence="7 8">CBS 268.59</strain>
    </source>
</reference>
<organism evidence="7 8">
    <name type="scientific">Lachnellula suecica</name>
    <dbReference type="NCBI Taxonomy" id="602035"/>
    <lineage>
        <taxon>Eukaryota</taxon>
        <taxon>Fungi</taxon>
        <taxon>Dikarya</taxon>
        <taxon>Ascomycota</taxon>
        <taxon>Pezizomycotina</taxon>
        <taxon>Leotiomycetes</taxon>
        <taxon>Helotiales</taxon>
        <taxon>Lachnaceae</taxon>
        <taxon>Lachnellula</taxon>
    </lineage>
</organism>